<protein>
    <submittedName>
        <fullName evidence="6">cAMP-binding protein</fullName>
    </submittedName>
</protein>
<dbReference type="Gene3D" id="2.60.120.10">
    <property type="entry name" value="Jelly Rolls"/>
    <property type="match status" value="1"/>
</dbReference>
<dbReference type="Proteomes" id="UP001317532">
    <property type="component" value="Chromosome"/>
</dbReference>
<evidence type="ECO:0000313" key="6">
    <source>
        <dbReference type="EMBL" id="BDE07988.1"/>
    </source>
</evidence>
<organism evidence="6 7">
    <name type="scientific">Vulcanimicrobium alpinum</name>
    <dbReference type="NCBI Taxonomy" id="3016050"/>
    <lineage>
        <taxon>Bacteria</taxon>
        <taxon>Bacillati</taxon>
        <taxon>Vulcanimicrobiota</taxon>
        <taxon>Vulcanimicrobiia</taxon>
        <taxon>Vulcanimicrobiales</taxon>
        <taxon>Vulcanimicrobiaceae</taxon>
        <taxon>Vulcanimicrobium</taxon>
    </lineage>
</organism>
<dbReference type="SUPFAM" id="SSF51206">
    <property type="entry name" value="cAMP-binding domain-like"/>
    <property type="match status" value="1"/>
</dbReference>
<dbReference type="PANTHER" id="PTHR24567">
    <property type="entry name" value="CRP FAMILY TRANSCRIPTIONAL REGULATORY PROTEIN"/>
    <property type="match status" value="1"/>
</dbReference>
<dbReference type="InterPro" id="IPR018490">
    <property type="entry name" value="cNMP-bd_dom_sf"/>
</dbReference>
<dbReference type="EMBL" id="AP025523">
    <property type="protein sequence ID" value="BDE07988.1"/>
    <property type="molecule type" value="Genomic_DNA"/>
</dbReference>
<dbReference type="PROSITE" id="PS50042">
    <property type="entry name" value="CNMP_BINDING_3"/>
    <property type="match status" value="1"/>
</dbReference>
<dbReference type="PANTHER" id="PTHR24567:SF68">
    <property type="entry name" value="DNA-BINDING TRANSCRIPTIONAL DUAL REGULATOR CRP"/>
    <property type="match status" value="1"/>
</dbReference>
<keyword evidence="3" id="KW-0804">Transcription</keyword>
<dbReference type="Pfam" id="PF00027">
    <property type="entry name" value="cNMP_binding"/>
    <property type="match status" value="1"/>
</dbReference>
<dbReference type="GO" id="GO:0003677">
    <property type="term" value="F:DNA binding"/>
    <property type="evidence" value="ECO:0007669"/>
    <property type="project" value="UniProtKB-KW"/>
</dbReference>
<dbReference type="Gene3D" id="1.10.10.10">
    <property type="entry name" value="Winged helix-like DNA-binding domain superfamily/Winged helix DNA-binding domain"/>
    <property type="match status" value="1"/>
</dbReference>
<dbReference type="InterPro" id="IPR036388">
    <property type="entry name" value="WH-like_DNA-bd_sf"/>
</dbReference>
<dbReference type="PROSITE" id="PS51063">
    <property type="entry name" value="HTH_CRP_2"/>
    <property type="match status" value="1"/>
</dbReference>
<dbReference type="SMART" id="SM00100">
    <property type="entry name" value="cNMP"/>
    <property type="match status" value="1"/>
</dbReference>
<evidence type="ECO:0000256" key="3">
    <source>
        <dbReference type="ARBA" id="ARBA00023163"/>
    </source>
</evidence>
<reference evidence="6 7" key="1">
    <citation type="journal article" date="2022" name="ISME Commun">
        <title>Vulcanimicrobium alpinus gen. nov. sp. nov., the first cultivated representative of the candidate phylum 'Eremiobacterota', is a metabolically versatile aerobic anoxygenic phototroph.</title>
        <authorList>
            <person name="Yabe S."/>
            <person name="Muto K."/>
            <person name="Abe K."/>
            <person name="Yokota A."/>
            <person name="Staudigel H."/>
            <person name="Tebo B.M."/>
        </authorList>
    </citation>
    <scope>NUCLEOTIDE SEQUENCE [LARGE SCALE GENOMIC DNA]</scope>
    <source>
        <strain evidence="6 7">WC8-2</strain>
    </source>
</reference>
<dbReference type="InterPro" id="IPR036390">
    <property type="entry name" value="WH_DNA-bd_sf"/>
</dbReference>
<evidence type="ECO:0000259" key="5">
    <source>
        <dbReference type="PROSITE" id="PS51063"/>
    </source>
</evidence>
<feature type="domain" description="HTH crp-type" evidence="5">
    <location>
        <begin position="150"/>
        <end position="224"/>
    </location>
</feature>
<dbReference type="GO" id="GO:0003700">
    <property type="term" value="F:DNA-binding transcription factor activity"/>
    <property type="evidence" value="ECO:0007669"/>
    <property type="project" value="TreeGrafter"/>
</dbReference>
<feature type="domain" description="Cyclic nucleotide-binding" evidence="4">
    <location>
        <begin position="2"/>
        <end position="136"/>
    </location>
</feature>
<dbReference type="InterPro" id="IPR012318">
    <property type="entry name" value="HTH_CRP"/>
</dbReference>
<sequence>MNLAELEPARRDALLAGAKRLRLARGEPAYLLGDRADRVFFVRSGRVKIVRTNPSGAEAIVGIRSEGDVFGELTGVSAGYAPWQGLHGAGGDAVRATSAIAIEPAELDVLAAQAFAGALDGDVAIARAFARGVARRLAAAEHELAELMGKSVPGRLVDALGRLAAEHGVAGDDGTIRIGINLTHKDLADMIGTSRETLTKELRVLADVGLLRVAHKTVTLVQPKAFPFARRPFTGST</sequence>
<dbReference type="CDD" id="cd00038">
    <property type="entry name" value="CAP_ED"/>
    <property type="match status" value="1"/>
</dbReference>
<dbReference type="SUPFAM" id="SSF46785">
    <property type="entry name" value="Winged helix' DNA-binding domain"/>
    <property type="match status" value="1"/>
</dbReference>
<dbReference type="AlphaFoldDB" id="A0AAN1Y0E4"/>
<dbReference type="InterPro" id="IPR000595">
    <property type="entry name" value="cNMP-bd_dom"/>
</dbReference>
<keyword evidence="7" id="KW-1185">Reference proteome</keyword>
<gene>
    <name evidence="6" type="ORF">WPS_32640</name>
</gene>
<dbReference type="GO" id="GO:0005829">
    <property type="term" value="C:cytosol"/>
    <property type="evidence" value="ECO:0007669"/>
    <property type="project" value="TreeGrafter"/>
</dbReference>
<evidence type="ECO:0000259" key="4">
    <source>
        <dbReference type="PROSITE" id="PS50042"/>
    </source>
</evidence>
<proteinExistence type="predicted"/>
<evidence type="ECO:0000256" key="2">
    <source>
        <dbReference type="ARBA" id="ARBA00023125"/>
    </source>
</evidence>
<name>A0AAN1Y0E4_UNVUL</name>
<dbReference type="RefSeq" id="WP_317995543.1">
    <property type="nucleotide sequence ID" value="NZ_AP025523.1"/>
</dbReference>
<dbReference type="InterPro" id="IPR014710">
    <property type="entry name" value="RmlC-like_jellyroll"/>
</dbReference>
<evidence type="ECO:0000313" key="7">
    <source>
        <dbReference type="Proteomes" id="UP001317532"/>
    </source>
</evidence>
<keyword evidence="1" id="KW-0805">Transcription regulation</keyword>
<dbReference type="InterPro" id="IPR050397">
    <property type="entry name" value="Env_Response_Regulators"/>
</dbReference>
<keyword evidence="2" id="KW-0238">DNA-binding</keyword>
<evidence type="ECO:0000256" key="1">
    <source>
        <dbReference type="ARBA" id="ARBA00023015"/>
    </source>
</evidence>
<dbReference type="KEGG" id="vab:WPS_32640"/>
<dbReference type="Pfam" id="PF13545">
    <property type="entry name" value="HTH_Crp_2"/>
    <property type="match status" value="1"/>
</dbReference>
<accession>A0AAN1Y0E4</accession>